<comment type="caution">
    <text evidence="3">The sequence shown here is derived from an EMBL/GenBank/DDBJ whole genome shotgun (WGS) entry which is preliminary data.</text>
</comment>
<dbReference type="PROSITE" id="PS50943">
    <property type="entry name" value="HTH_CROC1"/>
    <property type="match status" value="1"/>
</dbReference>
<name>A0A941EFA1_9ACTN</name>
<accession>A0A941EFA1</accession>
<keyword evidence="4" id="KW-1185">Reference proteome</keyword>
<dbReference type="InterPro" id="IPR001387">
    <property type="entry name" value="Cro/C1-type_HTH"/>
</dbReference>
<dbReference type="Gene3D" id="1.10.260.40">
    <property type="entry name" value="lambda repressor-like DNA-binding domains"/>
    <property type="match status" value="1"/>
</dbReference>
<evidence type="ECO:0000313" key="4">
    <source>
        <dbReference type="Proteomes" id="UP000676325"/>
    </source>
</evidence>
<proteinExistence type="predicted"/>
<dbReference type="GO" id="GO:0005829">
    <property type="term" value="C:cytosol"/>
    <property type="evidence" value="ECO:0007669"/>
    <property type="project" value="TreeGrafter"/>
</dbReference>
<evidence type="ECO:0000256" key="1">
    <source>
        <dbReference type="ARBA" id="ARBA00023125"/>
    </source>
</evidence>
<dbReference type="Proteomes" id="UP000676325">
    <property type="component" value="Unassembled WGS sequence"/>
</dbReference>
<dbReference type="InterPro" id="IPR010982">
    <property type="entry name" value="Lambda_DNA-bd_dom_sf"/>
</dbReference>
<organism evidence="3 4">
    <name type="scientific">Actinospica acidithermotolerans</name>
    <dbReference type="NCBI Taxonomy" id="2828514"/>
    <lineage>
        <taxon>Bacteria</taxon>
        <taxon>Bacillati</taxon>
        <taxon>Actinomycetota</taxon>
        <taxon>Actinomycetes</taxon>
        <taxon>Catenulisporales</taxon>
        <taxon>Actinospicaceae</taxon>
        <taxon>Actinospica</taxon>
    </lineage>
</organism>
<sequence length="82" mass="9248">MHTLGMHVRRIREAAGITLEELARRSGLSFRGVVYIEHGKRNPSLTTLLNLARGLDIEPSRLLEVFDAARREPIESPKSDPE</sequence>
<keyword evidence="1" id="KW-0238">DNA-binding</keyword>
<feature type="domain" description="HTH cro/C1-type" evidence="2">
    <location>
        <begin position="8"/>
        <end position="62"/>
    </location>
</feature>
<dbReference type="InterPro" id="IPR050807">
    <property type="entry name" value="TransReg_Diox_bact_type"/>
</dbReference>
<dbReference type="CDD" id="cd00093">
    <property type="entry name" value="HTH_XRE"/>
    <property type="match status" value="1"/>
</dbReference>
<dbReference type="SUPFAM" id="SSF47413">
    <property type="entry name" value="lambda repressor-like DNA-binding domains"/>
    <property type="match status" value="1"/>
</dbReference>
<dbReference type="Pfam" id="PF01381">
    <property type="entry name" value="HTH_3"/>
    <property type="match status" value="1"/>
</dbReference>
<evidence type="ECO:0000259" key="2">
    <source>
        <dbReference type="PROSITE" id="PS50943"/>
    </source>
</evidence>
<protein>
    <submittedName>
        <fullName evidence="3">Helix-turn-helix transcriptional regulator</fullName>
    </submittedName>
</protein>
<dbReference type="PANTHER" id="PTHR46797">
    <property type="entry name" value="HTH-TYPE TRANSCRIPTIONAL REGULATOR"/>
    <property type="match status" value="1"/>
</dbReference>
<reference evidence="3" key="1">
    <citation type="submission" date="2021-04" db="EMBL/GenBank/DDBJ databases">
        <title>Genome based classification of Actinospica acidithermotolerans sp. nov., an actinobacterium isolated from an Indonesian hot spring.</title>
        <authorList>
            <person name="Kusuma A.B."/>
            <person name="Putra K.E."/>
            <person name="Nafisah S."/>
            <person name="Loh J."/>
            <person name="Nouioui I."/>
            <person name="Goodfellow M."/>
        </authorList>
    </citation>
    <scope>NUCLEOTIDE SEQUENCE</scope>
    <source>
        <strain evidence="3">MGRD01-02</strain>
    </source>
</reference>
<dbReference type="SMART" id="SM00530">
    <property type="entry name" value="HTH_XRE"/>
    <property type="match status" value="1"/>
</dbReference>
<dbReference type="EMBL" id="JAGSOH010000094">
    <property type="protein sequence ID" value="MBR7829658.1"/>
    <property type="molecule type" value="Genomic_DNA"/>
</dbReference>
<dbReference type="GO" id="GO:0003700">
    <property type="term" value="F:DNA-binding transcription factor activity"/>
    <property type="evidence" value="ECO:0007669"/>
    <property type="project" value="TreeGrafter"/>
</dbReference>
<dbReference type="GO" id="GO:0003677">
    <property type="term" value="F:DNA binding"/>
    <property type="evidence" value="ECO:0007669"/>
    <property type="project" value="UniProtKB-KW"/>
</dbReference>
<evidence type="ECO:0000313" key="3">
    <source>
        <dbReference type="EMBL" id="MBR7829658.1"/>
    </source>
</evidence>
<gene>
    <name evidence="3" type="ORF">KDK95_25350</name>
</gene>
<dbReference type="AlphaFoldDB" id="A0A941EFA1"/>
<dbReference type="PANTHER" id="PTHR46797:SF1">
    <property type="entry name" value="METHYLPHOSPHONATE SYNTHASE"/>
    <property type="match status" value="1"/>
</dbReference>